<name>A0A9J6H0E5_HAELO</name>
<evidence type="ECO:0000313" key="2">
    <source>
        <dbReference type="Proteomes" id="UP000821853"/>
    </source>
</evidence>
<accession>A0A9J6H0E5</accession>
<evidence type="ECO:0000313" key="1">
    <source>
        <dbReference type="EMBL" id="KAH9381205.1"/>
    </source>
</evidence>
<proteinExistence type="predicted"/>
<protein>
    <submittedName>
        <fullName evidence="1">Uncharacterized protein</fullName>
    </submittedName>
</protein>
<comment type="caution">
    <text evidence="1">The sequence shown here is derived from an EMBL/GenBank/DDBJ whole genome shotgun (WGS) entry which is preliminary data.</text>
</comment>
<dbReference type="VEuPathDB" id="VectorBase:HLOH_053651"/>
<organism evidence="1 2">
    <name type="scientific">Haemaphysalis longicornis</name>
    <name type="common">Bush tick</name>
    <dbReference type="NCBI Taxonomy" id="44386"/>
    <lineage>
        <taxon>Eukaryota</taxon>
        <taxon>Metazoa</taxon>
        <taxon>Ecdysozoa</taxon>
        <taxon>Arthropoda</taxon>
        <taxon>Chelicerata</taxon>
        <taxon>Arachnida</taxon>
        <taxon>Acari</taxon>
        <taxon>Parasitiformes</taxon>
        <taxon>Ixodida</taxon>
        <taxon>Ixodoidea</taxon>
        <taxon>Ixodidae</taxon>
        <taxon>Haemaphysalinae</taxon>
        <taxon>Haemaphysalis</taxon>
    </lineage>
</organism>
<reference evidence="1 2" key="1">
    <citation type="journal article" date="2020" name="Cell">
        <title>Large-Scale Comparative Analyses of Tick Genomes Elucidate Their Genetic Diversity and Vector Capacities.</title>
        <authorList>
            <consortium name="Tick Genome and Microbiome Consortium (TIGMIC)"/>
            <person name="Jia N."/>
            <person name="Wang J."/>
            <person name="Shi W."/>
            <person name="Du L."/>
            <person name="Sun Y."/>
            <person name="Zhan W."/>
            <person name="Jiang J.F."/>
            <person name="Wang Q."/>
            <person name="Zhang B."/>
            <person name="Ji P."/>
            <person name="Bell-Sakyi L."/>
            <person name="Cui X.M."/>
            <person name="Yuan T.T."/>
            <person name="Jiang B.G."/>
            <person name="Yang W.F."/>
            <person name="Lam T.T."/>
            <person name="Chang Q.C."/>
            <person name="Ding S.J."/>
            <person name="Wang X.J."/>
            <person name="Zhu J.G."/>
            <person name="Ruan X.D."/>
            <person name="Zhao L."/>
            <person name="Wei J.T."/>
            <person name="Ye R.Z."/>
            <person name="Que T.C."/>
            <person name="Du C.H."/>
            <person name="Zhou Y.H."/>
            <person name="Cheng J.X."/>
            <person name="Dai P.F."/>
            <person name="Guo W.B."/>
            <person name="Han X.H."/>
            <person name="Huang E.J."/>
            <person name="Li L.F."/>
            <person name="Wei W."/>
            <person name="Gao Y.C."/>
            <person name="Liu J.Z."/>
            <person name="Shao H.Z."/>
            <person name="Wang X."/>
            <person name="Wang C.C."/>
            <person name="Yang T.C."/>
            <person name="Huo Q.B."/>
            <person name="Li W."/>
            <person name="Chen H.Y."/>
            <person name="Chen S.E."/>
            <person name="Zhou L.G."/>
            <person name="Ni X.B."/>
            <person name="Tian J.H."/>
            <person name="Sheng Y."/>
            <person name="Liu T."/>
            <person name="Pan Y.S."/>
            <person name="Xia L.Y."/>
            <person name="Li J."/>
            <person name="Zhao F."/>
            <person name="Cao W.C."/>
        </authorList>
    </citation>
    <scope>NUCLEOTIDE SEQUENCE [LARGE SCALE GENOMIC DNA]</scope>
    <source>
        <strain evidence="1">HaeL-2018</strain>
    </source>
</reference>
<dbReference type="EMBL" id="JABSTR010000011">
    <property type="protein sequence ID" value="KAH9381205.1"/>
    <property type="molecule type" value="Genomic_DNA"/>
</dbReference>
<dbReference type="Proteomes" id="UP000821853">
    <property type="component" value="Chromosome 9"/>
</dbReference>
<gene>
    <name evidence="1" type="ORF">HPB48_003182</name>
</gene>
<sequence>MCFTIRGFELTEAGPRGYDGKEDAKACEDLVLWKAFCDILVGALKWAYYRVGHVFCPRRLYLCFIHLLCFVLRVLLNLEDVCEMPWSLSFTCFLQPGVAKCYEREGGAVWGRGA</sequence>
<keyword evidence="2" id="KW-1185">Reference proteome</keyword>
<dbReference type="AlphaFoldDB" id="A0A9J6H0E5"/>